<dbReference type="Ensembl" id="ENSSPUT00000009905.1">
    <property type="protein sequence ID" value="ENSSPUP00000009283.1"/>
    <property type="gene ID" value="ENSSPUG00000007207.1"/>
</dbReference>
<dbReference type="SUPFAM" id="SSF51735">
    <property type="entry name" value="NAD(P)-binding Rossmann-fold domains"/>
    <property type="match status" value="1"/>
</dbReference>
<keyword evidence="10" id="KW-1185">Reference proteome</keyword>
<keyword evidence="2" id="KW-0732">Signal</keyword>
<dbReference type="InterPro" id="IPR036291">
    <property type="entry name" value="NAD(P)-bd_dom_sf"/>
</dbReference>
<dbReference type="Proteomes" id="UP000694392">
    <property type="component" value="Unplaced"/>
</dbReference>
<dbReference type="Pfam" id="PF00106">
    <property type="entry name" value="adh_short"/>
    <property type="match status" value="1"/>
</dbReference>
<evidence type="ECO:0000313" key="9">
    <source>
        <dbReference type="Ensembl" id="ENSSPUP00000009283.1"/>
    </source>
</evidence>
<dbReference type="CDD" id="cd05332">
    <property type="entry name" value="11beta-HSD1_like_SDR_c"/>
    <property type="match status" value="1"/>
</dbReference>
<dbReference type="GO" id="GO:0006874">
    <property type="term" value="P:intracellular calcium ion homeostasis"/>
    <property type="evidence" value="ECO:0007669"/>
    <property type="project" value="TreeGrafter"/>
</dbReference>
<evidence type="ECO:0000313" key="10">
    <source>
        <dbReference type="Proteomes" id="UP000694392"/>
    </source>
</evidence>
<dbReference type="PANTHER" id="PTHR44668:SF2">
    <property type="entry name" value="DEHYDROGENASE_REDUCTASE SDR FAMILY MEMBER 7C"/>
    <property type="match status" value="1"/>
</dbReference>
<dbReference type="GO" id="GO:0016020">
    <property type="term" value="C:membrane"/>
    <property type="evidence" value="ECO:0007669"/>
    <property type="project" value="UniProtKB-ARBA"/>
</dbReference>
<dbReference type="OMA" id="NIMDVNY"/>
<organism evidence="9 10">
    <name type="scientific">Sphenodon punctatus</name>
    <name type="common">Tuatara</name>
    <name type="synonym">Hatteria punctata</name>
    <dbReference type="NCBI Taxonomy" id="8508"/>
    <lineage>
        <taxon>Eukaryota</taxon>
        <taxon>Metazoa</taxon>
        <taxon>Chordata</taxon>
        <taxon>Craniata</taxon>
        <taxon>Vertebrata</taxon>
        <taxon>Euteleostomi</taxon>
        <taxon>Lepidosauria</taxon>
        <taxon>Sphenodontia</taxon>
        <taxon>Sphenodontidae</taxon>
        <taxon>Sphenodon</taxon>
    </lineage>
</organism>
<dbReference type="PRINTS" id="PR00081">
    <property type="entry name" value="GDHRDH"/>
</dbReference>
<sequence>MGILAVLIIPLLVIGISGIVYIYQTVVQVMSKSVVRNKVVVITDAISGLGKECSRVFHSVGARLVLCGKNWEKLETLYDALIGVADPSVTFTPKLVLLDISDLDSVHEVAQEIQDCYGCVDILINNASIKVKGEAQSVSLELDRKIMDANYFGPITLTKALLPNMISRRSGQVVLVNNIQGRLGIPFRAAYAASKHAALGFFDCLRAEVQEFNVCISTVSPTFIRAYHGQPEPGNWEASMWKFFFRKLAYGVHPVALAEEILRTVSRRKHEVFLANPTAKVAVYTRAFFPELFFAIVAAGMKEKHKVLLLEK</sequence>
<evidence type="ECO:0000256" key="6">
    <source>
        <dbReference type="ARBA" id="ARBA00040420"/>
    </source>
</evidence>
<dbReference type="AlphaFoldDB" id="A0A8D0GNK7"/>
<gene>
    <name evidence="9" type="primary">DHRS7C</name>
</gene>
<evidence type="ECO:0000256" key="1">
    <source>
        <dbReference type="ARBA" id="ARBA00006484"/>
    </source>
</evidence>
<dbReference type="PROSITE" id="PS00061">
    <property type="entry name" value="ADH_SHORT"/>
    <property type="match status" value="1"/>
</dbReference>
<dbReference type="FunFam" id="3.40.50.720:FF:000122">
    <property type="entry name" value="Dehydrogenase/reductase SDR family member 7B"/>
    <property type="match status" value="1"/>
</dbReference>
<dbReference type="Gene3D" id="3.40.50.720">
    <property type="entry name" value="NAD(P)-binding Rossmann-like Domain"/>
    <property type="match status" value="1"/>
</dbReference>
<reference evidence="9" key="2">
    <citation type="submission" date="2025-09" db="UniProtKB">
        <authorList>
            <consortium name="Ensembl"/>
        </authorList>
    </citation>
    <scope>IDENTIFICATION</scope>
</reference>
<protein>
    <recommendedName>
        <fullName evidence="6">Dehydrogenase/reductase SDR family member 7C</fullName>
    </recommendedName>
    <alternativeName>
        <fullName evidence="7">Short-chain dehydrogenase/reductase family 32C member 2</fullName>
    </alternativeName>
</protein>
<reference evidence="9" key="1">
    <citation type="submission" date="2025-08" db="UniProtKB">
        <authorList>
            <consortium name="Ensembl"/>
        </authorList>
    </citation>
    <scope>IDENTIFICATION</scope>
</reference>
<name>A0A8D0GNK7_SPHPU</name>
<dbReference type="GeneTree" id="ENSGT00940000157100"/>
<dbReference type="GO" id="GO:0016616">
    <property type="term" value="F:oxidoreductase activity, acting on the CH-OH group of donors, NAD or NADP as acceptor"/>
    <property type="evidence" value="ECO:0007669"/>
    <property type="project" value="UniProtKB-ARBA"/>
</dbReference>
<proteinExistence type="inferred from homology"/>
<dbReference type="GO" id="GO:0005737">
    <property type="term" value="C:cytoplasm"/>
    <property type="evidence" value="ECO:0007669"/>
    <property type="project" value="UniProtKB-ARBA"/>
</dbReference>
<evidence type="ECO:0000256" key="4">
    <source>
        <dbReference type="ARBA" id="ARBA00023002"/>
    </source>
</evidence>
<dbReference type="InterPro" id="IPR052148">
    <property type="entry name" value="SDR_family_member_7C"/>
</dbReference>
<evidence type="ECO:0000256" key="5">
    <source>
        <dbReference type="ARBA" id="ARBA00023027"/>
    </source>
</evidence>
<dbReference type="PRINTS" id="PR00080">
    <property type="entry name" value="SDRFAMILY"/>
</dbReference>
<accession>A0A8D0GNK7</accession>
<evidence type="ECO:0000256" key="8">
    <source>
        <dbReference type="RuleBase" id="RU000363"/>
    </source>
</evidence>
<evidence type="ECO:0000256" key="2">
    <source>
        <dbReference type="ARBA" id="ARBA00022729"/>
    </source>
</evidence>
<keyword evidence="4" id="KW-0560">Oxidoreductase</keyword>
<dbReference type="PANTHER" id="PTHR44668">
    <property type="match status" value="1"/>
</dbReference>
<evidence type="ECO:0000256" key="7">
    <source>
        <dbReference type="ARBA" id="ARBA00043011"/>
    </source>
</evidence>
<evidence type="ECO:0000256" key="3">
    <source>
        <dbReference type="ARBA" id="ARBA00022857"/>
    </source>
</evidence>
<dbReference type="InterPro" id="IPR020904">
    <property type="entry name" value="Sc_DH/Rdtase_CS"/>
</dbReference>
<comment type="similarity">
    <text evidence="1 8">Belongs to the short-chain dehydrogenases/reductases (SDR) family.</text>
</comment>
<keyword evidence="5" id="KW-0520">NAD</keyword>
<dbReference type="InterPro" id="IPR002347">
    <property type="entry name" value="SDR_fam"/>
</dbReference>
<keyword evidence="3" id="KW-0521">NADP</keyword>